<gene>
    <name evidence="1" type="ORF">AAJ76_1830004920</name>
</gene>
<sequence length="76" mass="9083">FFFFFWGGGYRYTCNSCKVNIATIKYTGDDLPKKNSRFLHLTYLYLHKLINWQITSLISVKRADLYIVKVSHRRKS</sequence>
<name>A0A0F9WLD8_9MICR</name>
<dbReference type="AlphaFoldDB" id="A0A0F9WLD8"/>
<dbReference type="GeneID" id="36319234"/>
<accession>A0A0F9WLD8</accession>
<dbReference type="EMBL" id="JPQZ01000183">
    <property type="protein sequence ID" value="KKO73898.1"/>
    <property type="molecule type" value="Genomic_DNA"/>
</dbReference>
<dbReference type="Proteomes" id="UP000034350">
    <property type="component" value="Unassembled WGS sequence"/>
</dbReference>
<dbReference type="RefSeq" id="XP_024329640.1">
    <property type="nucleotide sequence ID" value="XM_024474318.1"/>
</dbReference>
<evidence type="ECO:0000313" key="2">
    <source>
        <dbReference type="Proteomes" id="UP000034350"/>
    </source>
</evidence>
<proteinExistence type="predicted"/>
<dbReference type="VEuPathDB" id="MicrosporidiaDB:AAJ76_1830004920"/>
<protein>
    <submittedName>
        <fullName evidence="1">Uncharacterized protein</fullName>
    </submittedName>
</protein>
<keyword evidence="2" id="KW-1185">Reference proteome</keyword>
<evidence type="ECO:0000313" key="1">
    <source>
        <dbReference type="EMBL" id="KKO73898.1"/>
    </source>
</evidence>
<organism evidence="1 2">
    <name type="scientific">Vairimorpha ceranae</name>
    <dbReference type="NCBI Taxonomy" id="40302"/>
    <lineage>
        <taxon>Eukaryota</taxon>
        <taxon>Fungi</taxon>
        <taxon>Fungi incertae sedis</taxon>
        <taxon>Microsporidia</taxon>
        <taxon>Nosematidae</taxon>
        <taxon>Vairimorpha</taxon>
    </lineage>
</organism>
<comment type="caution">
    <text evidence="1">The sequence shown here is derived from an EMBL/GenBank/DDBJ whole genome shotgun (WGS) entry which is preliminary data.</text>
</comment>
<feature type="non-terminal residue" evidence="1">
    <location>
        <position position="1"/>
    </location>
</feature>
<reference evidence="1 2" key="1">
    <citation type="journal article" date="2015" name="Environ. Microbiol.">
        <title>Genome analyses suggest the presence of polyploidy and recent human-driven expansions in eight global populations of the honeybee pathogen Nosema ceranae.</title>
        <authorList>
            <person name="Pelin A."/>
            <person name="Selman M."/>
            <person name="Aris-Brosou S."/>
            <person name="Farinelli L."/>
            <person name="Corradi N."/>
        </authorList>
    </citation>
    <scope>NUCLEOTIDE SEQUENCE [LARGE SCALE GENOMIC DNA]</scope>
    <source>
        <strain evidence="1 2">PA08 1199</strain>
    </source>
</reference>